<name>A0ABX9ZXH3_9BURK</name>
<accession>A0ABX9ZXH3</accession>
<proteinExistence type="predicted"/>
<dbReference type="EMBL" id="RXFQ01000029">
    <property type="protein sequence ID" value="RSZ29169.1"/>
    <property type="molecule type" value="Genomic_DNA"/>
</dbReference>
<protein>
    <submittedName>
        <fullName evidence="1">Uncharacterized protein</fullName>
    </submittedName>
</protein>
<reference evidence="1 2" key="1">
    <citation type="submission" date="2018-12" db="EMBL/GenBank/DDBJ databases">
        <title>The genome sequences of strain 502.</title>
        <authorList>
            <person name="Gao J."/>
            <person name="Sun J."/>
        </authorList>
    </citation>
    <scope>NUCLEOTIDE SEQUENCE [LARGE SCALE GENOMIC DNA]</scope>
    <source>
        <strain evidence="1 2">502</strain>
    </source>
</reference>
<comment type="caution">
    <text evidence="1">The sequence shown here is derived from an EMBL/GenBank/DDBJ whole genome shotgun (WGS) entry which is preliminary data.</text>
</comment>
<organism evidence="1 2">
    <name type="scientific">Variovorax beijingensis</name>
    <dbReference type="NCBI Taxonomy" id="2496117"/>
    <lineage>
        <taxon>Bacteria</taxon>
        <taxon>Pseudomonadati</taxon>
        <taxon>Pseudomonadota</taxon>
        <taxon>Betaproteobacteria</taxon>
        <taxon>Burkholderiales</taxon>
        <taxon>Comamonadaceae</taxon>
        <taxon>Variovorax</taxon>
    </lineage>
</organism>
<evidence type="ECO:0000313" key="2">
    <source>
        <dbReference type="Proteomes" id="UP000271137"/>
    </source>
</evidence>
<keyword evidence="2" id="KW-1185">Reference proteome</keyword>
<sequence>MPNSDDAWPFEDAPNLACFTVRSIVIGTVPIPHASHDEDGVAWQMLTSDAADMSQAMLVAIAQLIERDRTLLELADMPLEWSASRENAKVQSREARGAL</sequence>
<dbReference type="Proteomes" id="UP000271137">
    <property type="component" value="Unassembled WGS sequence"/>
</dbReference>
<dbReference type="RefSeq" id="WP_125967005.1">
    <property type="nucleotide sequence ID" value="NZ_RXFQ01000029.1"/>
</dbReference>
<gene>
    <name evidence="1" type="ORF">EJO66_30445</name>
</gene>
<evidence type="ECO:0000313" key="1">
    <source>
        <dbReference type="EMBL" id="RSZ29169.1"/>
    </source>
</evidence>